<gene>
    <name evidence="3" type="ORF">MQE35_04250</name>
</gene>
<dbReference type="AlphaFoldDB" id="A0A9E7CTR2"/>
<name>A0A9E7CTR2_9FLAO</name>
<keyword evidence="4" id="KW-1185">Reference proteome</keyword>
<accession>A0A9E7CTR2</accession>
<dbReference type="Proteomes" id="UP000831290">
    <property type="component" value="Chromosome"/>
</dbReference>
<protein>
    <recommendedName>
        <fullName evidence="5">Outer membrane protein beta-barrel domain-containing protein</fullName>
    </recommendedName>
</protein>
<evidence type="ECO:0000313" key="3">
    <source>
        <dbReference type="EMBL" id="UOB18506.1"/>
    </source>
</evidence>
<evidence type="ECO:0008006" key="5">
    <source>
        <dbReference type="Google" id="ProtNLM"/>
    </source>
</evidence>
<keyword evidence="2" id="KW-0732">Signal</keyword>
<feature type="signal peptide" evidence="2">
    <location>
        <begin position="1"/>
        <end position="22"/>
    </location>
</feature>
<organism evidence="3 4">
    <name type="scientific">Abyssalbus ytuae</name>
    <dbReference type="NCBI Taxonomy" id="2926907"/>
    <lineage>
        <taxon>Bacteria</taxon>
        <taxon>Pseudomonadati</taxon>
        <taxon>Bacteroidota</taxon>
        <taxon>Flavobacteriia</taxon>
        <taxon>Flavobacteriales</taxon>
        <taxon>Flavobacteriaceae</taxon>
        <taxon>Abyssalbus</taxon>
    </lineage>
</organism>
<dbReference type="RefSeq" id="WP_255844763.1">
    <property type="nucleotide sequence ID" value="NZ_CP094358.1"/>
</dbReference>
<evidence type="ECO:0000256" key="2">
    <source>
        <dbReference type="SAM" id="SignalP"/>
    </source>
</evidence>
<dbReference type="EMBL" id="CP094358">
    <property type="protein sequence ID" value="UOB18506.1"/>
    <property type="molecule type" value="Genomic_DNA"/>
</dbReference>
<evidence type="ECO:0000313" key="4">
    <source>
        <dbReference type="Proteomes" id="UP000831290"/>
    </source>
</evidence>
<proteinExistence type="predicted"/>
<feature type="coiled-coil region" evidence="1">
    <location>
        <begin position="39"/>
        <end position="76"/>
    </location>
</feature>
<feature type="chain" id="PRO_5039503542" description="Outer membrane protein beta-barrel domain-containing protein" evidence="2">
    <location>
        <begin position="23"/>
        <end position="363"/>
    </location>
</feature>
<keyword evidence="1" id="KW-0175">Coiled coil</keyword>
<sequence length="363" mass="42484">MIRIITFIAMWVAMLCTHLLNAQVPQDSVLPSDVYFKIKRLQEDKKNIIELEKDKLKEKVQEIHDLEDDSEITTEEAATRKQEAARETALNIENKTAIIDNRIELLRRGEDFELESFQDDTFAIKVGKSYYRDIDDFFEVVFNGKHRKMRYDRRTYSDIFFAVGLNNTIIEDQSLEDTPYQIGGSRFFELGWMWSSRVFKETNFLRIRYGFSFQFNGINPKDNMYFVDTGEETVLQEFPENLKKSKLRMDNLVFPVFFEMGPSKKIEKEDYFRYSTYNKFKFGLGGYAGFNISTRQKLKFKQNGEHIKQKLKGGYNTSSFIYGVAAYIGAGDTSLYLKYDLNPVFKDAAVKQNNISLGLRFDL</sequence>
<evidence type="ECO:0000256" key="1">
    <source>
        <dbReference type="SAM" id="Coils"/>
    </source>
</evidence>
<reference evidence="3" key="1">
    <citation type="submission" date="2022-03" db="EMBL/GenBank/DDBJ databases">
        <title>Description of Abyssus ytuae gen. nov., sp. nov., a novel member of the family Flavobacteriaceae isolated from the sediment of Mariana Trench.</title>
        <authorList>
            <person name="Zhang J."/>
            <person name="Xu X."/>
        </authorList>
    </citation>
    <scope>NUCLEOTIDE SEQUENCE</scope>
    <source>
        <strain evidence="3">MT3330</strain>
    </source>
</reference>
<dbReference type="KEGG" id="fbm:MQE35_04250"/>